<evidence type="ECO:0000313" key="2">
    <source>
        <dbReference type="Proteomes" id="UP000241769"/>
    </source>
</evidence>
<organism evidence="1 2">
    <name type="scientific">Planoprotostelium fungivorum</name>
    <dbReference type="NCBI Taxonomy" id="1890364"/>
    <lineage>
        <taxon>Eukaryota</taxon>
        <taxon>Amoebozoa</taxon>
        <taxon>Evosea</taxon>
        <taxon>Variosea</taxon>
        <taxon>Cavosteliida</taxon>
        <taxon>Cavosteliaceae</taxon>
        <taxon>Planoprotostelium</taxon>
    </lineage>
</organism>
<reference evidence="1 2" key="1">
    <citation type="journal article" date="2018" name="Genome Biol. Evol.">
        <title>Multiple Roots of Fruiting Body Formation in Amoebozoa.</title>
        <authorList>
            <person name="Hillmann F."/>
            <person name="Forbes G."/>
            <person name="Novohradska S."/>
            <person name="Ferling I."/>
            <person name="Riege K."/>
            <person name="Groth M."/>
            <person name="Westermann M."/>
            <person name="Marz M."/>
            <person name="Spaller T."/>
            <person name="Winckler T."/>
            <person name="Schaap P."/>
            <person name="Glockner G."/>
        </authorList>
    </citation>
    <scope>NUCLEOTIDE SEQUENCE [LARGE SCALE GENOMIC DNA]</scope>
    <source>
        <strain evidence="1 2">Jena</strain>
    </source>
</reference>
<name>A0A2P6NFM5_9EUKA</name>
<keyword evidence="2" id="KW-1185">Reference proteome</keyword>
<sequence>MKAAIDFDLLTSSSDSLFRNLWDRPQLGSDTGVWHCPMVEKSILCKAIQAGSASLSLVYAKRKPWVDDDILLRVPTVRISICAYLLTGTNCGLNDTVSLAGPSYTQRTHEVKPNISSSEHSTKIQSKLRGQGILWNLSYRLRSRVDLRMVSA</sequence>
<protein>
    <submittedName>
        <fullName evidence="1">Uncharacterized protein</fullName>
    </submittedName>
</protein>
<dbReference type="InParanoid" id="A0A2P6NFM5"/>
<proteinExistence type="predicted"/>
<gene>
    <name evidence="1" type="ORF">PROFUN_09839</name>
</gene>
<dbReference type="Proteomes" id="UP000241769">
    <property type="component" value="Unassembled WGS sequence"/>
</dbReference>
<accession>A0A2P6NFM5</accession>
<dbReference type="EMBL" id="MDYQ01000096">
    <property type="protein sequence ID" value="PRP82754.1"/>
    <property type="molecule type" value="Genomic_DNA"/>
</dbReference>
<comment type="caution">
    <text evidence="1">The sequence shown here is derived from an EMBL/GenBank/DDBJ whole genome shotgun (WGS) entry which is preliminary data.</text>
</comment>
<dbReference type="AlphaFoldDB" id="A0A2P6NFM5"/>
<evidence type="ECO:0000313" key="1">
    <source>
        <dbReference type="EMBL" id="PRP82754.1"/>
    </source>
</evidence>